<keyword evidence="2" id="KW-0732">Signal</keyword>
<sequence>MNQADSLLSKTFLLNATENMTQGDSHESLPAETLPLNATEKMDQGISLSFEPPEASFRSRLREFTLVIPSASVSALFGSSVVLSCGLSPALNTRTFEVHWYKNILYENVVLLYKDQKVQENVGEEQNRNRVSLIGDLDKGNVSLKLENLTLVDGGCFVKSISWYEKGSVTLVVKALGSTPILLYHEAGEKMNVTRRSGGWSPKPMLTWRDSAGRELANSHTYYNTEGLGSGECYWEVMIWDKALKRKSSWSVGVIQKSQSEKKMIRALCYEGGNKA</sequence>
<dbReference type="Pfam" id="PF22705">
    <property type="entry name" value="C2-set_3"/>
    <property type="match status" value="1"/>
</dbReference>
<dbReference type="GO" id="GO:0001817">
    <property type="term" value="P:regulation of cytokine production"/>
    <property type="evidence" value="ECO:0007669"/>
    <property type="project" value="TreeGrafter"/>
</dbReference>
<feature type="domain" description="Ig-like" evidence="7">
    <location>
        <begin position="53"/>
        <end position="170"/>
    </location>
</feature>
<evidence type="ECO:0000256" key="2">
    <source>
        <dbReference type="ARBA" id="ARBA00022729"/>
    </source>
</evidence>
<dbReference type="GO" id="GO:1903037">
    <property type="term" value="P:regulation of leukocyte cell-cell adhesion"/>
    <property type="evidence" value="ECO:0007669"/>
    <property type="project" value="UniProtKB-ARBA"/>
</dbReference>
<keyword evidence="4" id="KW-1015">Disulfide bond</keyword>
<keyword evidence="3" id="KW-0472">Membrane</keyword>
<comment type="subcellular location">
    <subcellularLocation>
        <location evidence="1">Membrane</location>
    </subcellularLocation>
</comment>
<evidence type="ECO:0000313" key="9">
    <source>
        <dbReference type="Proteomes" id="UP000824219"/>
    </source>
</evidence>
<dbReference type="GO" id="GO:0009897">
    <property type="term" value="C:external side of plasma membrane"/>
    <property type="evidence" value="ECO:0007669"/>
    <property type="project" value="TreeGrafter"/>
</dbReference>
<dbReference type="InterPro" id="IPR007110">
    <property type="entry name" value="Ig-like_dom"/>
</dbReference>
<reference evidence="8 9" key="1">
    <citation type="submission" date="2021-06" db="EMBL/GenBank/DDBJ databases">
        <title>Chromosome-level genome assembly of the red-tail catfish (Hemibagrus wyckioides).</title>
        <authorList>
            <person name="Shao F."/>
        </authorList>
    </citation>
    <scope>NUCLEOTIDE SEQUENCE [LARGE SCALE GENOMIC DNA]</scope>
    <source>
        <strain evidence="8">EC202008001</strain>
        <tissue evidence="8">Blood</tissue>
    </source>
</reference>
<dbReference type="SUPFAM" id="SSF48726">
    <property type="entry name" value="Immunoglobulin"/>
    <property type="match status" value="1"/>
</dbReference>
<dbReference type="InterPro" id="IPR003599">
    <property type="entry name" value="Ig_sub"/>
</dbReference>
<dbReference type="InterPro" id="IPR013783">
    <property type="entry name" value="Ig-like_fold"/>
</dbReference>
<keyword evidence="9" id="KW-1185">Reference proteome</keyword>
<dbReference type="GO" id="GO:0005102">
    <property type="term" value="F:signaling receptor binding"/>
    <property type="evidence" value="ECO:0007669"/>
    <property type="project" value="TreeGrafter"/>
</dbReference>
<dbReference type="EMBL" id="JAHKSW010000029">
    <property type="protein sequence ID" value="KAG7313856.1"/>
    <property type="molecule type" value="Genomic_DNA"/>
</dbReference>
<dbReference type="PROSITE" id="PS50835">
    <property type="entry name" value="IG_LIKE"/>
    <property type="match status" value="1"/>
</dbReference>
<dbReference type="Gene3D" id="2.60.40.10">
    <property type="entry name" value="Immunoglobulins"/>
    <property type="match status" value="2"/>
</dbReference>
<name>A0A9D3MZS3_9TELE</name>
<dbReference type="InterPro" id="IPR036179">
    <property type="entry name" value="Ig-like_dom_sf"/>
</dbReference>
<dbReference type="InterPro" id="IPR013106">
    <property type="entry name" value="Ig_V-set"/>
</dbReference>
<evidence type="ECO:0000256" key="4">
    <source>
        <dbReference type="ARBA" id="ARBA00023157"/>
    </source>
</evidence>
<evidence type="ECO:0000256" key="3">
    <source>
        <dbReference type="ARBA" id="ARBA00023136"/>
    </source>
</evidence>
<dbReference type="SMART" id="SM00409">
    <property type="entry name" value="IG"/>
    <property type="match status" value="1"/>
</dbReference>
<accession>A0A9D3MZS3</accession>
<evidence type="ECO:0000313" key="8">
    <source>
        <dbReference type="EMBL" id="KAG7313856.1"/>
    </source>
</evidence>
<dbReference type="PANTHER" id="PTHR24100">
    <property type="entry name" value="BUTYROPHILIN"/>
    <property type="match status" value="1"/>
</dbReference>
<dbReference type="Proteomes" id="UP000824219">
    <property type="component" value="Linkage Group LG29"/>
</dbReference>
<keyword evidence="6" id="KW-0393">Immunoglobulin domain</keyword>
<dbReference type="Pfam" id="PF07686">
    <property type="entry name" value="V-set"/>
    <property type="match status" value="1"/>
</dbReference>
<dbReference type="OrthoDB" id="10055806at2759"/>
<evidence type="ECO:0000256" key="6">
    <source>
        <dbReference type="ARBA" id="ARBA00023319"/>
    </source>
</evidence>
<keyword evidence="5" id="KW-0325">Glycoprotein</keyword>
<evidence type="ECO:0000256" key="5">
    <source>
        <dbReference type="ARBA" id="ARBA00023180"/>
    </source>
</evidence>
<gene>
    <name evidence="8" type="ORF">KOW79_022352</name>
</gene>
<protein>
    <recommendedName>
        <fullName evidence="7">Ig-like domain-containing protein</fullName>
    </recommendedName>
</protein>
<organism evidence="8 9">
    <name type="scientific">Hemibagrus wyckioides</name>
    <dbReference type="NCBI Taxonomy" id="337641"/>
    <lineage>
        <taxon>Eukaryota</taxon>
        <taxon>Metazoa</taxon>
        <taxon>Chordata</taxon>
        <taxon>Craniata</taxon>
        <taxon>Vertebrata</taxon>
        <taxon>Euteleostomi</taxon>
        <taxon>Actinopterygii</taxon>
        <taxon>Neopterygii</taxon>
        <taxon>Teleostei</taxon>
        <taxon>Ostariophysi</taxon>
        <taxon>Siluriformes</taxon>
        <taxon>Bagridae</taxon>
        <taxon>Hemibagrus</taxon>
    </lineage>
</organism>
<evidence type="ECO:0000256" key="1">
    <source>
        <dbReference type="ARBA" id="ARBA00004370"/>
    </source>
</evidence>
<evidence type="ECO:0000259" key="7">
    <source>
        <dbReference type="PROSITE" id="PS50835"/>
    </source>
</evidence>
<proteinExistence type="predicted"/>
<dbReference type="GO" id="GO:0050852">
    <property type="term" value="P:T cell receptor signaling pathway"/>
    <property type="evidence" value="ECO:0007669"/>
    <property type="project" value="TreeGrafter"/>
</dbReference>
<dbReference type="InterPro" id="IPR053896">
    <property type="entry name" value="BTN3A2-like_Ig-C"/>
</dbReference>
<dbReference type="FunFam" id="2.60.40.10:FF:000142">
    <property type="entry name" value="V-set domain-containing T-cell activation inhibitor 1"/>
    <property type="match status" value="1"/>
</dbReference>
<dbReference type="GO" id="GO:0050863">
    <property type="term" value="P:regulation of T cell activation"/>
    <property type="evidence" value="ECO:0007669"/>
    <property type="project" value="UniProtKB-ARBA"/>
</dbReference>
<dbReference type="InterPro" id="IPR050504">
    <property type="entry name" value="IgSF_BTN/MOG"/>
</dbReference>
<comment type="caution">
    <text evidence="8">The sequence shown here is derived from an EMBL/GenBank/DDBJ whole genome shotgun (WGS) entry which is preliminary data.</text>
</comment>
<dbReference type="AlphaFoldDB" id="A0A9D3MZS3"/>